<keyword evidence="4" id="KW-1185">Reference proteome</keyword>
<feature type="domain" description="VWFA" evidence="2">
    <location>
        <begin position="935"/>
        <end position="1113"/>
    </location>
</feature>
<comment type="caution">
    <text evidence="3">The sequence shown here is derived from an EMBL/GenBank/DDBJ whole genome shotgun (WGS) entry which is preliminary data.</text>
</comment>
<keyword evidence="1" id="KW-1133">Transmembrane helix</keyword>
<accession>A0ABV8A9M5</accession>
<dbReference type="EMBL" id="JBHRZF010000106">
    <property type="protein sequence ID" value="MFC3860890.1"/>
    <property type="molecule type" value="Genomic_DNA"/>
</dbReference>
<dbReference type="SMART" id="SM00327">
    <property type="entry name" value="VWA"/>
    <property type="match status" value="1"/>
</dbReference>
<protein>
    <submittedName>
        <fullName evidence="3">VWA domain-containing protein</fullName>
    </submittedName>
</protein>
<evidence type="ECO:0000313" key="3">
    <source>
        <dbReference type="EMBL" id="MFC3860890.1"/>
    </source>
</evidence>
<sequence length="1342" mass="141383">MTLSQPWWLLLGLLVGLLFYLHRQRRAARAALVGGLHLWKRVAVQHTPQTNPLPRLTPALLLQLLVLLLVALALARPTFRAARATGGTLVLLESSRAMQVSDLPPSRFQSALAQASREWRGPVTVVEVGDFPWPLAVERADVGAVRSTLRNLTPTDGAADWEAAGRYARGLLAARRGVQIVAYTSAGTFKAAEAALRDLNARIHPLGSSQPNAAITGLTVQPAVKDAPWTVRGSVRGYGGPEDRTLSVSLAGTPLTTLPLRLKDGQDTPFTLKFTPGTGGVLQVTLNRADPLPADDQAQLLLTPTPRPLRITLVGTSTQPNPDDPLERGLSLLPGAQLTRLTSLSARPDDTDLLVITRQDVTPAQTPFAPVTLWLNARPEGQKPDTPLAWNDASRLSGGLTWADLRLNASDGQAGWTGSTPLLSGQHGPLIEVRRTGPASEVRVHFPLKNSNWPDLPAFPVFLRNLATLAEPRAGQQVSACTVGLPCLLPARAAPLGGPGLKVAAPGESFIPRRAGTYEVDGEPLAVNRFASTEADLRINPRGQGGQPPGASSLLTLWPDRLWRLLLGAALLALLLELLLHYRSEPGLRRGRWATFTQGVRRMLALHALAALLMLLAVFNLPLPGREQGSWTARLLPAGLPDPTGRVNFTLWSGADLTTQRPQRPTPPGDLALALATVAAAAPADAAGTVTVSGAGWPVSALWPDVQAQLRADGLQVKFENTPPAQPALPGLSLPAKVSAGETFAAQASLYVPRAGSATLSLRRGDTQVLSQTVNLRAGFNRLALPLRETQAGVAGYTLTLVSAGHVVTAQAATRVQGDGGVLLVSSDAAAAGAVQRALQVQGVPSRQVKPGTLNAAALSTDGLRGVERIALLNVPARALTPDARAALDELVRGGAHLFLGGGSAAFGPGGYVGTALETLSPLSGRVTRDVPRLGLALVVDKSGSMNEEVGQGFTKLDLIKTAALNSALLLSPQSDVTVIAFDSAPKLAVPLTQANPGNRELLRQQISRIEAEGGTVVKRALDAALKELGRSTAAQRHIILLTDGIDGGIFSPDEYERLIRRIHATGITVSTVSVGSGMHIPLMRNIAGWGGGRFSLTQDWRDVPALLAQDTLDQGQTAVKTGRFSATWGDRAATLNGYVQTTLKPGATRQAQVSAGHSSDPLAASWRVGLGSVSALATQTAGSWAGSLATQPDYPALLTPLLRGETPPAQDQNLSVERSGADLRVTSSQPQVQLRGPTSRTLNLIPDGGGHYQAQVYAPTPGGYSVSAGDTQTATGITTPLTVQPAATQQPDLMPKRTWHWQGGWATFALLSLLSFLLGLALRYLPERPATSQQPPSTASP</sequence>
<feature type="transmembrane region" description="Helical" evidence="1">
    <location>
        <begin position="562"/>
        <end position="582"/>
    </location>
</feature>
<feature type="transmembrane region" description="Helical" evidence="1">
    <location>
        <begin position="6"/>
        <end position="22"/>
    </location>
</feature>
<organism evidence="3 4">
    <name type="scientific">Deinococcus antarcticus</name>
    <dbReference type="NCBI Taxonomy" id="1298767"/>
    <lineage>
        <taxon>Bacteria</taxon>
        <taxon>Thermotogati</taxon>
        <taxon>Deinococcota</taxon>
        <taxon>Deinococci</taxon>
        <taxon>Deinococcales</taxon>
        <taxon>Deinococcaceae</taxon>
        <taxon>Deinococcus</taxon>
    </lineage>
</organism>
<evidence type="ECO:0000313" key="4">
    <source>
        <dbReference type="Proteomes" id="UP001595748"/>
    </source>
</evidence>
<keyword evidence="1" id="KW-0472">Membrane</keyword>
<name>A0ABV8A9M5_9DEIO</name>
<feature type="transmembrane region" description="Helical" evidence="1">
    <location>
        <begin position="603"/>
        <end position="623"/>
    </location>
</feature>
<dbReference type="Pfam" id="PF13519">
    <property type="entry name" value="VWA_2"/>
    <property type="match status" value="1"/>
</dbReference>
<evidence type="ECO:0000259" key="2">
    <source>
        <dbReference type="PROSITE" id="PS50234"/>
    </source>
</evidence>
<dbReference type="SUPFAM" id="SSF53300">
    <property type="entry name" value="vWA-like"/>
    <property type="match status" value="1"/>
</dbReference>
<dbReference type="InterPro" id="IPR036465">
    <property type="entry name" value="vWFA_dom_sf"/>
</dbReference>
<dbReference type="InterPro" id="IPR029062">
    <property type="entry name" value="Class_I_gatase-like"/>
</dbReference>
<feature type="transmembrane region" description="Helical" evidence="1">
    <location>
        <begin position="1300"/>
        <end position="1323"/>
    </location>
</feature>
<evidence type="ECO:0000256" key="1">
    <source>
        <dbReference type="SAM" id="Phobius"/>
    </source>
</evidence>
<dbReference type="PROSITE" id="PS50234">
    <property type="entry name" value="VWFA"/>
    <property type="match status" value="1"/>
</dbReference>
<dbReference type="SUPFAM" id="SSF52317">
    <property type="entry name" value="Class I glutamine amidotransferase-like"/>
    <property type="match status" value="1"/>
</dbReference>
<proteinExistence type="predicted"/>
<dbReference type="PANTHER" id="PTHR37464:SF1">
    <property type="entry name" value="BLL2463 PROTEIN"/>
    <property type="match status" value="1"/>
</dbReference>
<keyword evidence="1" id="KW-0812">Transmembrane</keyword>
<feature type="transmembrane region" description="Helical" evidence="1">
    <location>
        <begin position="56"/>
        <end position="75"/>
    </location>
</feature>
<dbReference type="InterPro" id="IPR002035">
    <property type="entry name" value="VWF_A"/>
</dbReference>
<gene>
    <name evidence="3" type="ORF">ACFOPQ_08960</name>
</gene>
<dbReference type="PANTHER" id="PTHR37464">
    <property type="entry name" value="BLL2463 PROTEIN"/>
    <property type="match status" value="1"/>
</dbReference>
<dbReference type="Proteomes" id="UP001595748">
    <property type="component" value="Unassembled WGS sequence"/>
</dbReference>
<dbReference type="RefSeq" id="WP_380077248.1">
    <property type="nucleotide sequence ID" value="NZ_JBHRZF010000106.1"/>
</dbReference>
<reference evidence="4" key="1">
    <citation type="journal article" date="2019" name="Int. J. Syst. Evol. Microbiol.">
        <title>The Global Catalogue of Microorganisms (GCM) 10K type strain sequencing project: providing services to taxonomists for standard genome sequencing and annotation.</title>
        <authorList>
            <consortium name="The Broad Institute Genomics Platform"/>
            <consortium name="The Broad Institute Genome Sequencing Center for Infectious Disease"/>
            <person name="Wu L."/>
            <person name="Ma J."/>
        </authorList>
    </citation>
    <scope>NUCLEOTIDE SEQUENCE [LARGE SCALE GENOMIC DNA]</scope>
    <source>
        <strain evidence="4">CCTCC AB 2013263</strain>
    </source>
</reference>
<dbReference type="Gene3D" id="3.40.50.410">
    <property type="entry name" value="von Willebrand factor, type A domain"/>
    <property type="match status" value="1"/>
</dbReference>